<proteinExistence type="predicted"/>
<dbReference type="EMBL" id="PQXN01000043">
    <property type="protein sequence ID" value="TGO59554.1"/>
    <property type="molecule type" value="Genomic_DNA"/>
</dbReference>
<dbReference type="InterPro" id="IPR029063">
    <property type="entry name" value="SAM-dependent_MTases_sf"/>
</dbReference>
<dbReference type="AlphaFoldDB" id="A0A4Z1IGA9"/>
<evidence type="ECO:0008006" key="3">
    <source>
        <dbReference type="Google" id="ProtNLM"/>
    </source>
</evidence>
<reference evidence="1 2" key="1">
    <citation type="submission" date="2017-12" db="EMBL/GenBank/DDBJ databases">
        <title>Comparative genomics of Botrytis spp.</title>
        <authorList>
            <person name="Valero-Jimenez C.A."/>
            <person name="Tapia P."/>
            <person name="Veloso J."/>
            <person name="Silva-Moreno E."/>
            <person name="Staats M."/>
            <person name="Valdes J.H."/>
            <person name="Van Kan J.A.L."/>
        </authorList>
    </citation>
    <scope>NUCLEOTIDE SEQUENCE [LARGE SCALE GENOMIC DNA]</scope>
    <source>
        <strain evidence="1 2">MUCL11595</strain>
    </source>
</reference>
<dbReference type="SUPFAM" id="SSF53335">
    <property type="entry name" value="S-adenosyl-L-methionine-dependent methyltransferases"/>
    <property type="match status" value="1"/>
</dbReference>
<sequence length="295" mass="33380">MAAKTTGEGYLLSRDYIDCTRLNLQHHLWTQMFGYLLHPNILPNTPPEILKIADIGTGTGVWLTDLASQLPDSTQLDGFDVDTSQAPPKEWLPANVVIRQWDIFTEVPDELIEQYDVVNVRLLVFVLREDPLPVLRRLIKLLKPGWWLQWAEPDVPSMRITKTNSLNTETALHRLFTLTAAQDPRLVPHWPSQLPTLLADQGMKQVYAHHVNAKPRKLDSPVFGTSLLLTMMRYQDQEFAMHECNLLIYDMIAHSGAGIGDQANEISRLVPEAARESKGGVMFAFPRLTVIGRKA</sequence>
<protein>
    <recommendedName>
        <fullName evidence="3">Methyltransferase domain-containing protein</fullName>
    </recommendedName>
</protein>
<comment type="caution">
    <text evidence="1">The sequence shown here is derived from an EMBL/GenBank/DDBJ whole genome shotgun (WGS) entry which is preliminary data.</text>
</comment>
<dbReference type="CDD" id="cd02440">
    <property type="entry name" value="AdoMet_MTases"/>
    <property type="match status" value="1"/>
</dbReference>
<dbReference type="Proteomes" id="UP000297527">
    <property type="component" value="Unassembled WGS sequence"/>
</dbReference>
<dbReference type="Gene3D" id="3.40.50.150">
    <property type="entry name" value="Vaccinia Virus protein VP39"/>
    <property type="match status" value="1"/>
</dbReference>
<keyword evidence="2" id="KW-1185">Reference proteome</keyword>
<accession>A0A4Z1IGA9</accession>
<evidence type="ECO:0000313" key="2">
    <source>
        <dbReference type="Proteomes" id="UP000297527"/>
    </source>
</evidence>
<organism evidence="1 2">
    <name type="scientific">Botryotinia convoluta</name>
    <dbReference type="NCBI Taxonomy" id="54673"/>
    <lineage>
        <taxon>Eukaryota</taxon>
        <taxon>Fungi</taxon>
        <taxon>Dikarya</taxon>
        <taxon>Ascomycota</taxon>
        <taxon>Pezizomycotina</taxon>
        <taxon>Leotiomycetes</taxon>
        <taxon>Helotiales</taxon>
        <taxon>Sclerotiniaceae</taxon>
        <taxon>Botryotinia</taxon>
    </lineage>
</organism>
<name>A0A4Z1IGA9_9HELO</name>
<evidence type="ECO:0000313" key="1">
    <source>
        <dbReference type="EMBL" id="TGO59554.1"/>
    </source>
</evidence>
<gene>
    <name evidence="1" type="ORF">BCON_0043g00120</name>
</gene>
<dbReference type="OrthoDB" id="184880at2759"/>